<protein>
    <submittedName>
        <fullName evidence="1">Type II toxin-antitoxin system VapC family toxin</fullName>
    </submittedName>
</protein>
<dbReference type="OrthoDB" id="9798990at2"/>
<proteinExistence type="predicted"/>
<dbReference type="AlphaFoldDB" id="A0A5B2VH79"/>
<evidence type="ECO:0000313" key="1">
    <source>
        <dbReference type="EMBL" id="KAA2237896.1"/>
    </source>
</evidence>
<reference evidence="1 2" key="2">
    <citation type="submission" date="2019-09" db="EMBL/GenBank/DDBJ databases">
        <authorList>
            <person name="Jin C."/>
        </authorList>
    </citation>
    <scope>NUCLEOTIDE SEQUENCE [LARGE SCALE GENOMIC DNA]</scope>
    <source>
        <strain evidence="1 2">BN140002</strain>
    </source>
</reference>
<keyword evidence="2" id="KW-1185">Reference proteome</keyword>
<reference evidence="1 2" key="1">
    <citation type="submission" date="2019-09" db="EMBL/GenBank/DDBJ databases">
        <title>Salinarimonas rosea gen. nov., sp. nov., a new member of the a-2 subgroup of the Proteobacteria.</title>
        <authorList>
            <person name="Liu J."/>
        </authorList>
    </citation>
    <scope>NUCLEOTIDE SEQUENCE [LARGE SCALE GENOMIC DNA]</scope>
    <source>
        <strain evidence="1 2">BN140002</strain>
    </source>
</reference>
<dbReference type="Proteomes" id="UP000323142">
    <property type="component" value="Unassembled WGS sequence"/>
</dbReference>
<organism evidence="1 2">
    <name type="scientific">Salinarimonas soli</name>
    <dbReference type="NCBI Taxonomy" id="1638099"/>
    <lineage>
        <taxon>Bacteria</taxon>
        <taxon>Pseudomonadati</taxon>
        <taxon>Pseudomonadota</taxon>
        <taxon>Alphaproteobacteria</taxon>
        <taxon>Hyphomicrobiales</taxon>
        <taxon>Salinarimonadaceae</taxon>
        <taxon>Salinarimonas</taxon>
    </lineage>
</organism>
<accession>A0A5B2VH79</accession>
<gene>
    <name evidence="1" type="ORF">F0L46_07845</name>
</gene>
<dbReference type="EMBL" id="VUOA01000017">
    <property type="protein sequence ID" value="KAA2237896.1"/>
    <property type="molecule type" value="Genomic_DNA"/>
</dbReference>
<comment type="caution">
    <text evidence="1">The sequence shown here is derived from an EMBL/GenBank/DDBJ whole genome shotgun (WGS) entry which is preliminary data.</text>
</comment>
<name>A0A5B2VH79_9HYPH</name>
<sequence>MQRHAQALAEPLRLVTADAVVARYSDTIIQVS</sequence>
<evidence type="ECO:0000313" key="2">
    <source>
        <dbReference type="Proteomes" id="UP000323142"/>
    </source>
</evidence>